<feature type="compositionally biased region" description="Low complexity" evidence="1">
    <location>
        <begin position="58"/>
        <end position="75"/>
    </location>
</feature>
<comment type="caution">
    <text evidence="3">The sequence shown here is derived from an EMBL/GenBank/DDBJ whole genome shotgun (WGS) entry which is preliminary data.</text>
</comment>
<evidence type="ECO:0000313" key="4">
    <source>
        <dbReference type="Proteomes" id="UP001055712"/>
    </source>
</evidence>
<keyword evidence="4" id="KW-1185">Reference proteome</keyword>
<organism evidence="3 4">
    <name type="scientific">Chlorella vulgaris</name>
    <name type="common">Green alga</name>
    <dbReference type="NCBI Taxonomy" id="3077"/>
    <lineage>
        <taxon>Eukaryota</taxon>
        <taxon>Viridiplantae</taxon>
        <taxon>Chlorophyta</taxon>
        <taxon>core chlorophytes</taxon>
        <taxon>Trebouxiophyceae</taxon>
        <taxon>Chlorellales</taxon>
        <taxon>Chlorellaceae</taxon>
        <taxon>Chlorella clade</taxon>
        <taxon>Chlorella</taxon>
    </lineage>
</organism>
<dbReference type="GO" id="GO:0032543">
    <property type="term" value="P:mitochondrial translation"/>
    <property type="evidence" value="ECO:0007669"/>
    <property type="project" value="InterPro"/>
</dbReference>
<name>A0A9D4YYW3_CHLVU</name>
<evidence type="ECO:0000313" key="3">
    <source>
        <dbReference type="EMBL" id="KAI3433486.1"/>
    </source>
</evidence>
<dbReference type="EMBL" id="SIDB01000004">
    <property type="protein sequence ID" value="KAI3433486.1"/>
    <property type="molecule type" value="Genomic_DNA"/>
</dbReference>
<protein>
    <recommendedName>
        <fullName evidence="2">Small ribosomal subunit protein mS35 mitochondrial conserved domain-containing protein</fullName>
    </recommendedName>
</protein>
<feature type="region of interest" description="Disordered" evidence="1">
    <location>
        <begin position="322"/>
        <end position="347"/>
    </location>
</feature>
<dbReference type="InterPro" id="IPR019349">
    <property type="entry name" value="Ribosomal_mS35_mit"/>
</dbReference>
<reference evidence="3" key="1">
    <citation type="journal article" date="2019" name="Plant J.">
        <title>Chlorella vulgaris genome assembly and annotation reveals the molecular basis for metabolic acclimation to high light conditions.</title>
        <authorList>
            <person name="Cecchin M."/>
            <person name="Marcolungo L."/>
            <person name="Rossato M."/>
            <person name="Girolomoni L."/>
            <person name="Cosentino E."/>
            <person name="Cuine S."/>
            <person name="Li-Beisson Y."/>
            <person name="Delledonne M."/>
            <person name="Ballottari M."/>
        </authorList>
    </citation>
    <scope>NUCLEOTIDE SEQUENCE</scope>
    <source>
        <strain evidence="3">211/11P</strain>
    </source>
</reference>
<accession>A0A9D4YYW3</accession>
<dbReference type="OrthoDB" id="283424at2759"/>
<sequence length="347" mass="38375">MLLSSLRRLAACGPSALGKPSITAAVAIGSSSSSSSSAWNSRQARMYADETGDKPAEEAAAGSAADGQAAAAGGEAAEDSSDLAIEAAEEADDALVQEDVPNALIDNDGSTLTPEMFSKRQLKWMGLDDPEKTKHFLPALSRKELGSFADEYHAERFDVEQELYPTIPEDVPLYDIRDVVPEIYQPRSELFERLVRLKQSKHPDMPLEEFAALVLGDEAQPEEAPPRPGARRIIRWRLRHVLSVGVTEGHPANRRVQAWVYLRDLQREHGLTDAALQHIALVCGQRYNPNRGELKLSCDRYPHREANRARIMQIIADLVAEGHRKHPAAQQQQQQPRQQPQQQTAGM</sequence>
<proteinExistence type="predicted"/>
<feature type="compositionally biased region" description="Low complexity" evidence="1">
    <location>
        <begin position="330"/>
        <end position="347"/>
    </location>
</feature>
<dbReference type="GO" id="GO:0003735">
    <property type="term" value="F:structural constituent of ribosome"/>
    <property type="evidence" value="ECO:0007669"/>
    <property type="project" value="InterPro"/>
</dbReference>
<evidence type="ECO:0000256" key="1">
    <source>
        <dbReference type="SAM" id="MobiDB-lite"/>
    </source>
</evidence>
<dbReference type="PANTHER" id="PTHR13490:SF0">
    <property type="entry name" value="SMALL RIBOSOMAL SUBUNIT PROTEIN MS35"/>
    <property type="match status" value="1"/>
</dbReference>
<evidence type="ECO:0000259" key="2">
    <source>
        <dbReference type="Pfam" id="PF10213"/>
    </source>
</evidence>
<feature type="domain" description="Small ribosomal subunit protein mS35 mitochondrial conserved" evidence="2">
    <location>
        <begin position="242"/>
        <end position="326"/>
    </location>
</feature>
<dbReference type="PANTHER" id="PTHR13490">
    <property type="entry name" value="MITOCHONDRIAL 28S RIBOSOMAL PROTEIN S28"/>
    <property type="match status" value="1"/>
</dbReference>
<gene>
    <name evidence="3" type="ORF">D9Q98_003298</name>
</gene>
<feature type="compositionally biased region" description="Basic and acidic residues" evidence="1">
    <location>
        <begin position="47"/>
        <end position="57"/>
    </location>
</feature>
<dbReference type="GO" id="GO:0005763">
    <property type="term" value="C:mitochondrial small ribosomal subunit"/>
    <property type="evidence" value="ECO:0007669"/>
    <property type="project" value="TreeGrafter"/>
</dbReference>
<feature type="region of interest" description="Disordered" evidence="1">
    <location>
        <begin position="29"/>
        <end position="82"/>
    </location>
</feature>
<reference evidence="3" key="2">
    <citation type="submission" date="2020-11" db="EMBL/GenBank/DDBJ databases">
        <authorList>
            <person name="Cecchin M."/>
            <person name="Marcolungo L."/>
            <person name="Rossato M."/>
            <person name="Girolomoni L."/>
            <person name="Cosentino E."/>
            <person name="Cuine S."/>
            <person name="Li-Beisson Y."/>
            <person name="Delledonne M."/>
            <person name="Ballottari M."/>
        </authorList>
    </citation>
    <scope>NUCLEOTIDE SEQUENCE</scope>
    <source>
        <strain evidence="3">211/11P</strain>
        <tissue evidence="3">Whole cell</tissue>
    </source>
</reference>
<dbReference type="AlphaFoldDB" id="A0A9D4YYW3"/>
<dbReference type="Pfam" id="PF10213">
    <property type="entry name" value="MRP-S28"/>
    <property type="match status" value="1"/>
</dbReference>
<dbReference type="Proteomes" id="UP001055712">
    <property type="component" value="Unassembled WGS sequence"/>
</dbReference>
<dbReference type="InterPro" id="IPR039848">
    <property type="entry name" value="Ribosomal_mS35_mt"/>
</dbReference>